<evidence type="ECO:0000313" key="1">
    <source>
        <dbReference type="EMBL" id="CAD2204413.1"/>
    </source>
</evidence>
<proteinExistence type="predicted"/>
<organism evidence="1 2">
    <name type="scientific">Meloidogyne enterolobii</name>
    <name type="common">Root-knot nematode worm</name>
    <name type="synonym">Meloidogyne mayaguensis</name>
    <dbReference type="NCBI Taxonomy" id="390850"/>
    <lineage>
        <taxon>Eukaryota</taxon>
        <taxon>Metazoa</taxon>
        <taxon>Ecdysozoa</taxon>
        <taxon>Nematoda</taxon>
        <taxon>Chromadorea</taxon>
        <taxon>Rhabditida</taxon>
        <taxon>Tylenchina</taxon>
        <taxon>Tylenchomorpha</taxon>
        <taxon>Tylenchoidea</taxon>
        <taxon>Meloidogynidae</taxon>
        <taxon>Meloidogyninae</taxon>
        <taxon>Meloidogyne</taxon>
    </lineage>
</organism>
<dbReference type="AlphaFoldDB" id="A0A6V7XYH8"/>
<name>A0A6V7XYH8_MELEN</name>
<gene>
    <name evidence="1" type="ORF">MENT_LOCUS58156</name>
</gene>
<comment type="caution">
    <text evidence="1">The sequence shown here is derived from an EMBL/GenBank/DDBJ whole genome shotgun (WGS) entry which is preliminary data.</text>
</comment>
<evidence type="ECO:0000313" key="2">
    <source>
        <dbReference type="Proteomes" id="UP000580250"/>
    </source>
</evidence>
<dbReference type="Proteomes" id="UP000580250">
    <property type="component" value="Unassembled WGS sequence"/>
</dbReference>
<accession>A0A6V7XYH8</accession>
<sequence>MFMGLELYFPKLLRIDLLEEQERLNLYMEMFSHPIGHKLGITPAVHIRISTLMADLLNSHPNLYEMKIFKTGWEKKVLKGEMNNQSLILDKIAKLYLEINQDKGEILNKLINYAEDELIEIYLNKKEFKEFLLKNRGARGRIVKYLDIEEEIRHRLFAGIYPKIGPIICNSKLRQIFFNLITEKLKYFIKNFN</sequence>
<protein>
    <submittedName>
        <fullName evidence="1">Uncharacterized protein</fullName>
    </submittedName>
</protein>
<dbReference type="EMBL" id="CAJEWN010002591">
    <property type="protein sequence ID" value="CAD2204413.1"/>
    <property type="molecule type" value="Genomic_DNA"/>
</dbReference>
<reference evidence="1 2" key="1">
    <citation type="submission" date="2020-08" db="EMBL/GenBank/DDBJ databases">
        <authorList>
            <person name="Koutsovoulos G."/>
            <person name="Danchin GJ E."/>
        </authorList>
    </citation>
    <scope>NUCLEOTIDE SEQUENCE [LARGE SCALE GENOMIC DNA]</scope>
</reference>